<dbReference type="Pfam" id="PF00151">
    <property type="entry name" value="Lipase"/>
    <property type="match status" value="1"/>
</dbReference>
<dbReference type="PANTHER" id="PTHR11610:SF178">
    <property type="entry name" value="LIPASE MEMBER H-A-LIKE PROTEIN"/>
    <property type="match status" value="1"/>
</dbReference>
<evidence type="ECO:0000259" key="6">
    <source>
        <dbReference type="Pfam" id="PF00151"/>
    </source>
</evidence>
<dbReference type="PANTHER" id="PTHR11610">
    <property type="entry name" value="LIPASE"/>
    <property type="match status" value="1"/>
</dbReference>
<dbReference type="InterPro" id="IPR013818">
    <property type="entry name" value="Lipase"/>
</dbReference>
<protein>
    <recommendedName>
        <fullName evidence="6">Lipase domain-containing protein</fullName>
    </recommendedName>
</protein>
<dbReference type="InterPro" id="IPR000734">
    <property type="entry name" value="TAG_lipase"/>
</dbReference>
<feature type="chain" id="PRO_5046253392" description="Lipase domain-containing protein" evidence="5">
    <location>
        <begin position="22"/>
        <end position="353"/>
    </location>
</feature>
<evidence type="ECO:0000256" key="1">
    <source>
        <dbReference type="ARBA" id="ARBA00004613"/>
    </source>
</evidence>
<accession>A0ABM1ZC04</accession>
<organism evidence="7 8">
    <name type="scientific">Aedes albopictus</name>
    <name type="common">Asian tiger mosquito</name>
    <name type="synonym">Stegomyia albopicta</name>
    <dbReference type="NCBI Taxonomy" id="7160"/>
    <lineage>
        <taxon>Eukaryota</taxon>
        <taxon>Metazoa</taxon>
        <taxon>Ecdysozoa</taxon>
        <taxon>Arthropoda</taxon>
        <taxon>Hexapoda</taxon>
        <taxon>Insecta</taxon>
        <taxon>Pterygota</taxon>
        <taxon>Neoptera</taxon>
        <taxon>Endopterygota</taxon>
        <taxon>Diptera</taxon>
        <taxon>Nematocera</taxon>
        <taxon>Culicoidea</taxon>
        <taxon>Culicidae</taxon>
        <taxon>Culicinae</taxon>
        <taxon>Aedini</taxon>
        <taxon>Aedes</taxon>
        <taxon>Stegomyia</taxon>
    </lineage>
</organism>
<reference evidence="8" key="1">
    <citation type="journal article" date="2015" name="Proc. Natl. Acad. Sci. U.S.A.">
        <title>Genome sequence of the Asian Tiger mosquito, Aedes albopictus, reveals insights into its biology, genetics, and evolution.</title>
        <authorList>
            <person name="Chen X.G."/>
            <person name="Jiang X."/>
            <person name="Gu J."/>
            <person name="Xu M."/>
            <person name="Wu Y."/>
            <person name="Deng Y."/>
            <person name="Zhang C."/>
            <person name="Bonizzoni M."/>
            <person name="Dermauw W."/>
            <person name="Vontas J."/>
            <person name="Armbruster P."/>
            <person name="Huang X."/>
            <person name="Yang Y."/>
            <person name="Zhang H."/>
            <person name="He W."/>
            <person name="Peng H."/>
            <person name="Liu Y."/>
            <person name="Wu K."/>
            <person name="Chen J."/>
            <person name="Lirakis M."/>
            <person name="Topalis P."/>
            <person name="Van Leeuwen T."/>
            <person name="Hall A.B."/>
            <person name="Jiang X."/>
            <person name="Thorpe C."/>
            <person name="Mueller R.L."/>
            <person name="Sun C."/>
            <person name="Waterhouse R.M."/>
            <person name="Yan G."/>
            <person name="Tu Z.J."/>
            <person name="Fang X."/>
            <person name="James A.A."/>
        </authorList>
    </citation>
    <scope>NUCLEOTIDE SEQUENCE [LARGE SCALE GENOMIC DNA]</scope>
    <source>
        <strain evidence="8">Foshan</strain>
    </source>
</reference>
<dbReference type="EnsemblMetazoa" id="AALFPA23_017043.R24877">
    <property type="protein sequence ID" value="AALFPA23_017043.P24877"/>
    <property type="gene ID" value="AALFPA23_017043"/>
</dbReference>
<comment type="subcellular location">
    <subcellularLocation>
        <location evidence="1">Secreted</location>
    </subcellularLocation>
</comment>
<keyword evidence="5" id="KW-0732">Signal</keyword>
<dbReference type="Gene3D" id="3.40.50.1820">
    <property type="entry name" value="alpha/beta hydrolase"/>
    <property type="match status" value="1"/>
</dbReference>
<dbReference type="RefSeq" id="XP_029722005.1">
    <property type="nucleotide sequence ID" value="XM_029866145.2"/>
</dbReference>
<keyword evidence="3" id="KW-0964">Secreted</keyword>
<name>A0ABM1ZC04_AEDAL</name>
<evidence type="ECO:0000256" key="3">
    <source>
        <dbReference type="ARBA" id="ARBA00022525"/>
    </source>
</evidence>
<evidence type="ECO:0000313" key="8">
    <source>
        <dbReference type="Proteomes" id="UP000069940"/>
    </source>
</evidence>
<dbReference type="GeneID" id="109430899"/>
<evidence type="ECO:0000256" key="5">
    <source>
        <dbReference type="SAM" id="SignalP"/>
    </source>
</evidence>
<feature type="domain" description="Lipase" evidence="6">
    <location>
        <begin position="62"/>
        <end position="346"/>
    </location>
</feature>
<proteinExistence type="inferred from homology"/>
<keyword evidence="8" id="KW-1185">Reference proteome</keyword>
<evidence type="ECO:0000256" key="4">
    <source>
        <dbReference type="RuleBase" id="RU004262"/>
    </source>
</evidence>
<sequence>MYHKTILAVLSVIATLTGVKCGLVDIFNISSDYNLASALDIAFALTRNDIGLVLSGEITTPIEEDVTFWCGNRESPGLSQTFLDDPEVQQKIDFTKPIHYVMLVTHGWLDNHELSWIQQTAQDALQFIDTNVCIVGWGRLAKYNYFQAAKENTRLVSDYLTRFVDFLNQEGMSLDVITLAGHSLGAQICGQVGSNLNGQIAEIYGIDPAGPLFTFPLDVGKGNRLDKSDAKYVQMILTSRYMLGVGAGDGHENFIPNGGTSPQPNCVFPVTSDAEMADQIVCSHLHATSLFRLSLDPSNAFIGVQCINWVAYLLKSCLLNPRDLLGVYNQKLGGDFYLQTSADAPYVKNSKKY</sequence>
<evidence type="ECO:0000256" key="2">
    <source>
        <dbReference type="ARBA" id="ARBA00010701"/>
    </source>
</evidence>
<dbReference type="Proteomes" id="UP000069940">
    <property type="component" value="Unassembled WGS sequence"/>
</dbReference>
<evidence type="ECO:0000313" key="7">
    <source>
        <dbReference type="EnsemblMetazoa" id="AALFPA23_017043.P24877"/>
    </source>
</evidence>
<dbReference type="InterPro" id="IPR029058">
    <property type="entry name" value="AB_hydrolase_fold"/>
</dbReference>
<feature type="signal peptide" evidence="5">
    <location>
        <begin position="1"/>
        <end position="21"/>
    </location>
</feature>
<comment type="similarity">
    <text evidence="2 4">Belongs to the AB hydrolase superfamily. Lipase family.</text>
</comment>
<dbReference type="SUPFAM" id="SSF53474">
    <property type="entry name" value="alpha/beta-Hydrolases"/>
    <property type="match status" value="1"/>
</dbReference>
<reference evidence="7" key="2">
    <citation type="submission" date="2025-05" db="UniProtKB">
        <authorList>
            <consortium name="EnsemblMetazoa"/>
        </authorList>
    </citation>
    <scope>IDENTIFICATION</scope>
    <source>
        <strain evidence="7">Foshan</strain>
    </source>
</reference>